<keyword evidence="2" id="KW-1185">Reference proteome</keyword>
<dbReference type="InterPro" id="IPR040893">
    <property type="entry name" value="RADX"/>
</dbReference>
<accession>A0ABM3DFS2</accession>
<dbReference type="PANTHER" id="PTHR14944:SF3">
    <property type="entry name" value="SI:CH73-71D17.2"/>
    <property type="match status" value="1"/>
</dbReference>
<gene>
    <name evidence="3" type="primary">LOC106593507</name>
</gene>
<feature type="compositionally biased region" description="Pro residues" evidence="1">
    <location>
        <begin position="586"/>
        <end position="598"/>
    </location>
</feature>
<feature type="compositionally biased region" description="Acidic residues" evidence="1">
    <location>
        <begin position="100"/>
        <end position="109"/>
    </location>
</feature>
<organism evidence="2 3">
    <name type="scientific">Salmo salar</name>
    <name type="common">Atlantic salmon</name>
    <dbReference type="NCBI Taxonomy" id="8030"/>
    <lineage>
        <taxon>Eukaryota</taxon>
        <taxon>Metazoa</taxon>
        <taxon>Chordata</taxon>
        <taxon>Craniata</taxon>
        <taxon>Vertebrata</taxon>
        <taxon>Euteleostomi</taxon>
        <taxon>Actinopterygii</taxon>
        <taxon>Neopterygii</taxon>
        <taxon>Teleostei</taxon>
        <taxon>Protacanthopterygii</taxon>
        <taxon>Salmoniformes</taxon>
        <taxon>Salmonidae</taxon>
        <taxon>Salmoninae</taxon>
        <taxon>Salmo</taxon>
    </lineage>
</organism>
<feature type="compositionally biased region" description="Low complexity" evidence="1">
    <location>
        <begin position="655"/>
        <end position="678"/>
    </location>
</feature>
<name>A0ABM3DFS2_SALSA</name>
<dbReference type="InterPro" id="IPR012340">
    <property type="entry name" value="NA-bd_OB-fold"/>
</dbReference>
<feature type="region of interest" description="Disordered" evidence="1">
    <location>
        <begin position="95"/>
        <end position="121"/>
    </location>
</feature>
<dbReference type="RefSeq" id="XP_045557671.1">
    <property type="nucleotide sequence ID" value="XM_045701715.1"/>
</dbReference>
<evidence type="ECO:0000313" key="3">
    <source>
        <dbReference type="RefSeq" id="XP_045557671.1"/>
    </source>
</evidence>
<feature type="compositionally biased region" description="Pro residues" evidence="1">
    <location>
        <begin position="620"/>
        <end position="633"/>
    </location>
</feature>
<evidence type="ECO:0000313" key="2">
    <source>
        <dbReference type="Proteomes" id="UP001652741"/>
    </source>
</evidence>
<feature type="compositionally biased region" description="Pro residues" evidence="1">
    <location>
        <begin position="641"/>
        <end position="654"/>
    </location>
</feature>
<evidence type="ECO:0000256" key="1">
    <source>
        <dbReference type="SAM" id="MobiDB-lite"/>
    </source>
</evidence>
<reference evidence="3" key="1">
    <citation type="submission" date="2025-08" db="UniProtKB">
        <authorList>
            <consortium name="RefSeq"/>
        </authorList>
    </citation>
    <scope>IDENTIFICATION</scope>
</reference>
<proteinExistence type="predicted"/>
<sequence length="917" mass="100757">MASVSCPLQRTFSRPATSRVICPERLWVLSVQRYGRDRGFSLYFPQNISSSDSLYDATLTDGDCRLRVTLDPNLNRLVERNVFRCGAQLRHVSFSPGESVGEEEEEEEGGGGGGGGGGGRRRTYRLVSVEVAGDGGGEGGMEGLTPGVEPERLPWYGAQPDPALTPGPVHLERAQAPSLLPLRARRSCYLPLWNNQDYSGPAWREKPNAEDSDQDVEDVRATVTLAELQEDFLSRKGGATARRGVARGVLVVRVLNKSRVMYYGKSDSNCLCPYKALLEVCDVSGCVCVCVLWNSVCVSWYGRLRPGQVLRTRGFRVKESYDTRDHQEIEISLNSRNPSAEISIVPEFSLSADVRLLCPSYSFCNGKDLLSCPHGNICDVIGLVAFSGRPERIRSEDGQGKELLEYRWLRLEDGTSDQPIMIKLFSTSQPETHNKILPLSVVVCTRLQIVRDSSCCYLTNTTYTQIYCTGSGHHSVMPYRKLRPVRQFVQWLRSVDDRQVLSRAVVGGYFIYPPPPVSLDAFMKNRKGELGLLRGAELKWEAERLQYRERRSFCIQATVTMVTHCRKGMEDQCLVWTDRPAAFSPRLPPSSPRLPPSSPHLSPSSPRLPPSSPHLSPSSPRLPPSSPRLPPSSPRLSPSSPRLPPSSPRLPPSSPRLSPSSPRLPPSSKLSPRLLMLRGGLGLSNGKSPKRRLFSSAGPPRKRLTLGTHPEEENDTEGGLWEASMEFLDDEDDEDDDDDDQAFLTAPSSPVSLLGGCRLGLARVAMETVPLQYCPASREQQAIAVEMQTGEFQDLRCCGGLEDYSPTVSYTQTGHYTLTLRALSDGVMVDAVFLPGSSAASTPSGPSPPHGPSHSDHWFTILTHGGFSAHTPPPAPADLIATASQLSNQRLVCVLEVCLLGGDRLEVVLSRAFPLRD</sequence>
<dbReference type="PANTHER" id="PTHR14944">
    <property type="entry name" value="RPA-RELATED PROTEIN RADX"/>
    <property type="match status" value="1"/>
</dbReference>
<dbReference type="Proteomes" id="UP001652741">
    <property type="component" value="Chromosome ssa18"/>
</dbReference>
<feature type="region of interest" description="Disordered" evidence="1">
    <location>
        <begin position="585"/>
        <end position="719"/>
    </location>
</feature>
<protein>
    <submittedName>
        <fullName evidence="3">RPA-related protein RADX isoform X1</fullName>
    </submittedName>
</protein>
<dbReference type="Gene3D" id="2.40.50.140">
    <property type="entry name" value="Nucleic acid-binding proteins"/>
    <property type="match status" value="1"/>
</dbReference>
<dbReference type="Pfam" id="PF17659">
    <property type="entry name" value="RADX"/>
    <property type="match status" value="1"/>
</dbReference>